<proteinExistence type="predicted"/>
<dbReference type="EMBL" id="JANHOG010000637">
    <property type="protein sequence ID" value="KAJ3552626.1"/>
    <property type="molecule type" value="Genomic_DNA"/>
</dbReference>
<reference evidence="1" key="1">
    <citation type="submission" date="2022-07" db="EMBL/GenBank/DDBJ databases">
        <title>Genome Sequence of Phlebia brevispora.</title>
        <authorList>
            <person name="Buettner E."/>
        </authorList>
    </citation>
    <scope>NUCLEOTIDE SEQUENCE</scope>
    <source>
        <strain evidence="1">MPL23</strain>
    </source>
</reference>
<evidence type="ECO:0000313" key="2">
    <source>
        <dbReference type="Proteomes" id="UP001148662"/>
    </source>
</evidence>
<comment type="caution">
    <text evidence="1">The sequence shown here is derived from an EMBL/GenBank/DDBJ whole genome shotgun (WGS) entry which is preliminary data.</text>
</comment>
<sequence>MLPGKHTGCNHSGKLGQVNFMNGVMGLANAERTTDYIRVITEFISQPEHHYLILMFSIVNEALISTIDKVRPTSLCTLSVFYLQAHDMIGGITGIGEGRDPFMVIHHGFQDLSTWYDILPGSDRIAMVTAIDGDGIMNAVDGSNKRVKPGARGDRRQSAGYLLKDWISFFPRKPKGSTPTPSMHPAYLRRTYTVRSTPEQTCPSGPLPGKAQANILHNSTHSAIPNPIALITICYTDEQPPRRIGPRLTSHFSRRTPEAIPTTARARLRLFVLGGHRPDYEVPSKAQHVNQAEVEFKVDLTSDSGAWDDMPS</sequence>
<evidence type="ECO:0000313" key="1">
    <source>
        <dbReference type="EMBL" id="KAJ3552626.1"/>
    </source>
</evidence>
<gene>
    <name evidence="1" type="ORF">NM688_g4050</name>
</gene>
<dbReference type="Proteomes" id="UP001148662">
    <property type="component" value="Unassembled WGS sequence"/>
</dbReference>
<accession>A0ACC1T3R1</accession>
<keyword evidence="2" id="KW-1185">Reference proteome</keyword>
<protein>
    <submittedName>
        <fullName evidence="1">Uncharacterized protein</fullName>
    </submittedName>
</protein>
<organism evidence="1 2">
    <name type="scientific">Phlebia brevispora</name>
    <dbReference type="NCBI Taxonomy" id="194682"/>
    <lineage>
        <taxon>Eukaryota</taxon>
        <taxon>Fungi</taxon>
        <taxon>Dikarya</taxon>
        <taxon>Basidiomycota</taxon>
        <taxon>Agaricomycotina</taxon>
        <taxon>Agaricomycetes</taxon>
        <taxon>Polyporales</taxon>
        <taxon>Meruliaceae</taxon>
        <taxon>Phlebia</taxon>
    </lineage>
</organism>
<name>A0ACC1T3R1_9APHY</name>